<organism evidence="2 3">
    <name type="scientific">Mesonia profundi</name>
    <dbReference type="NCBI Taxonomy" id="3070998"/>
    <lineage>
        <taxon>Bacteria</taxon>
        <taxon>Pseudomonadati</taxon>
        <taxon>Bacteroidota</taxon>
        <taxon>Flavobacteriia</taxon>
        <taxon>Flavobacteriales</taxon>
        <taxon>Flavobacteriaceae</taxon>
        <taxon>Mesonia</taxon>
    </lineage>
</organism>
<feature type="transmembrane region" description="Helical" evidence="1">
    <location>
        <begin position="12"/>
        <end position="29"/>
    </location>
</feature>
<dbReference type="Proteomes" id="UP001230915">
    <property type="component" value="Unassembled WGS sequence"/>
</dbReference>
<evidence type="ECO:0000313" key="2">
    <source>
        <dbReference type="EMBL" id="MDQ7916973.1"/>
    </source>
</evidence>
<gene>
    <name evidence="2" type="ORF">RBU60_05245</name>
</gene>
<keyword evidence="1" id="KW-0812">Transmembrane</keyword>
<keyword evidence="1" id="KW-1133">Transmembrane helix</keyword>
<accession>A0ABU0ZZU0</accession>
<protein>
    <submittedName>
        <fullName evidence="2">Uncharacterized protein</fullName>
    </submittedName>
</protein>
<evidence type="ECO:0000313" key="3">
    <source>
        <dbReference type="Proteomes" id="UP001230915"/>
    </source>
</evidence>
<proteinExistence type="predicted"/>
<comment type="caution">
    <text evidence="2">The sequence shown here is derived from an EMBL/GenBank/DDBJ whole genome shotgun (WGS) entry which is preliminary data.</text>
</comment>
<dbReference type="RefSeq" id="WP_308863648.1">
    <property type="nucleotide sequence ID" value="NZ_JAVHUL010000009.1"/>
</dbReference>
<name>A0ABU0ZZU0_9FLAO</name>
<keyword evidence="3" id="KW-1185">Reference proteome</keyword>
<feature type="transmembrane region" description="Helical" evidence="1">
    <location>
        <begin position="41"/>
        <end position="58"/>
    </location>
</feature>
<reference evidence="2 3" key="1">
    <citation type="submission" date="2023-08" db="EMBL/GenBank/DDBJ databases">
        <title>Mesonia sp. MT50, isolated from deep-sea sediment of the Mariana Trench.</title>
        <authorList>
            <person name="Fu H."/>
        </authorList>
    </citation>
    <scope>NUCLEOTIDE SEQUENCE [LARGE SCALE GENOMIC DNA]</scope>
    <source>
        <strain evidence="2 3">MT50</strain>
    </source>
</reference>
<sequence>METKQKWYNRYIVGYLLILFPPLGLYGVYKSETIPSKWKKVTYAALALAIIGGIILYSI</sequence>
<evidence type="ECO:0000256" key="1">
    <source>
        <dbReference type="SAM" id="Phobius"/>
    </source>
</evidence>
<dbReference type="EMBL" id="JAVHUL010000009">
    <property type="protein sequence ID" value="MDQ7916973.1"/>
    <property type="molecule type" value="Genomic_DNA"/>
</dbReference>
<keyword evidence="1" id="KW-0472">Membrane</keyword>